<dbReference type="GO" id="GO:0003723">
    <property type="term" value="F:RNA binding"/>
    <property type="evidence" value="ECO:0007669"/>
    <property type="project" value="UniProtKB-UniRule"/>
</dbReference>
<dbReference type="eggNOG" id="ENOG502S72G">
    <property type="taxonomic scope" value="Eukaryota"/>
</dbReference>
<dbReference type="AlphaFoldDB" id="A0A1Y5I8V0"/>
<name>A0A1Y5I8V0_OSTTA</name>
<dbReference type="Proteomes" id="UP000195557">
    <property type="component" value="Unassembled WGS sequence"/>
</dbReference>
<dbReference type="OrthoDB" id="550454at2759"/>
<dbReference type="SUPFAM" id="SSF54791">
    <property type="entry name" value="Eukaryotic type KH-domain (KH-domain type I)"/>
    <property type="match status" value="1"/>
</dbReference>
<organism evidence="3">
    <name type="scientific">Ostreococcus tauri</name>
    <name type="common">Marine green alga</name>
    <dbReference type="NCBI Taxonomy" id="70448"/>
    <lineage>
        <taxon>Eukaryota</taxon>
        <taxon>Viridiplantae</taxon>
        <taxon>Chlorophyta</taxon>
        <taxon>Mamiellophyceae</taxon>
        <taxon>Mamiellales</taxon>
        <taxon>Bathycoccaceae</taxon>
        <taxon>Ostreococcus</taxon>
    </lineage>
</organism>
<evidence type="ECO:0000313" key="3">
    <source>
        <dbReference type="EMBL" id="OUS45989.1"/>
    </source>
</evidence>
<dbReference type="InterPro" id="IPR036612">
    <property type="entry name" value="KH_dom_type_1_sf"/>
</dbReference>
<sequence length="347" mass="37276">MSMDGFFSYTENDPSLWLPKGIVDGTDDSTTVPFALPGGLSPPTETENSEVQEMARRAKMTSILPDEQSLLLGYAAQALVEQQTVANGGIGGMHAPAADELNGALAGRLRGPSGPRRAGQGVEEEEQQVASIEVMANGGLRLRVTLLAAGFVIGASGASIREIMRHTGSTIQSWTQPPEAGVYHRPCRVFCIQGNPESVMAASNLIHEAVERYKELCEGKRRGEFVQRLQYIRGVEFSYQPPPKNVVPNAASVNVSRTGNLTSPNAANETLQLLAAAQAQRDAMQHYQNLAASSYAAGLAAGAKMHQLNFNNMAQRTSVASIPNIPNVDNMQTFSSFYSPFVPPRSE</sequence>
<gene>
    <name evidence="3" type="ORF">BE221DRAFT_75402</name>
</gene>
<evidence type="ECO:0000259" key="2">
    <source>
        <dbReference type="Pfam" id="PF00013"/>
    </source>
</evidence>
<feature type="domain" description="K Homology" evidence="2">
    <location>
        <begin position="148"/>
        <end position="208"/>
    </location>
</feature>
<reference evidence="3" key="1">
    <citation type="submission" date="2017-04" db="EMBL/GenBank/DDBJ databases">
        <title>Population genomics of picophytoplankton unveils novel chromosome hypervariability.</title>
        <authorList>
            <consortium name="DOE Joint Genome Institute"/>
            <person name="Blanc-Mathieu R."/>
            <person name="Krasovec M."/>
            <person name="Hebrard M."/>
            <person name="Yau S."/>
            <person name="Desgranges E."/>
            <person name="Martin J."/>
            <person name="Schackwitz W."/>
            <person name="Kuo A."/>
            <person name="Salin G."/>
            <person name="Donnadieu C."/>
            <person name="Desdevises Y."/>
            <person name="Sanchez-Ferandin S."/>
            <person name="Moreau H."/>
            <person name="Rivals E."/>
            <person name="Grigoriev I.V."/>
            <person name="Grimsley N."/>
            <person name="Eyre-Walker A."/>
            <person name="Piganeau G."/>
        </authorList>
    </citation>
    <scope>NUCLEOTIDE SEQUENCE [LARGE SCALE GENOMIC DNA]</scope>
    <source>
        <strain evidence="3">RCC 1115</strain>
    </source>
</reference>
<dbReference type="KEGG" id="ota:OT_ostta14g01940"/>
<dbReference type="Pfam" id="PF00013">
    <property type="entry name" value="KH_1"/>
    <property type="match status" value="1"/>
</dbReference>
<dbReference type="OMA" id="IREIMRH"/>
<dbReference type="PROSITE" id="PS50084">
    <property type="entry name" value="KH_TYPE_1"/>
    <property type="match status" value="1"/>
</dbReference>
<accession>A0A1Y5I8V0</accession>
<dbReference type="Gene3D" id="3.30.1370.10">
    <property type="entry name" value="K Homology domain, type 1"/>
    <property type="match status" value="1"/>
</dbReference>
<dbReference type="RefSeq" id="XP_003083021.2">
    <property type="nucleotide sequence ID" value="XM_003082973.2"/>
</dbReference>
<keyword evidence="1" id="KW-0694">RNA-binding</keyword>
<dbReference type="EMBL" id="KZ155785">
    <property type="protein sequence ID" value="OUS45989.1"/>
    <property type="molecule type" value="Genomic_DNA"/>
</dbReference>
<proteinExistence type="predicted"/>
<protein>
    <recommendedName>
        <fullName evidence="2">K Homology domain-containing protein</fullName>
    </recommendedName>
</protein>
<dbReference type="InterPro" id="IPR004088">
    <property type="entry name" value="KH_dom_type_1"/>
</dbReference>
<evidence type="ECO:0000256" key="1">
    <source>
        <dbReference type="PROSITE-ProRule" id="PRU00117"/>
    </source>
</evidence>